<evidence type="ECO:0000313" key="5">
    <source>
        <dbReference type="EMBL" id="KZF21949.1"/>
    </source>
</evidence>
<evidence type="ECO:0000313" key="6">
    <source>
        <dbReference type="Proteomes" id="UP000076632"/>
    </source>
</evidence>
<dbReference type="OMA" id="RANNGSM"/>
<dbReference type="Gene3D" id="1.10.600.10">
    <property type="entry name" value="Farnesyl Diphosphate Synthase"/>
    <property type="match status" value="2"/>
</dbReference>
<dbReference type="STRING" id="1328760.A0A165GAI6"/>
<dbReference type="RefSeq" id="XP_018187504.1">
    <property type="nucleotide sequence ID" value="XM_018336083.1"/>
</dbReference>
<dbReference type="InterPro" id="IPR000092">
    <property type="entry name" value="Polyprenyl_synt"/>
</dbReference>
<evidence type="ECO:0000256" key="3">
    <source>
        <dbReference type="ARBA" id="ARBA00022842"/>
    </source>
</evidence>
<dbReference type="InParanoid" id="A0A165GAI6"/>
<protein>
    <submittedName>
        <fullName evidence="5">Terpenoid synthase</fullName>
    </submittedName>
</protein>
<evidence type="ECO:0000256" key="2">
    <source>
        <dbReference type="ARBA" id="ARBA00022723"/>
    </source>
</evidence>
<evidence type="ECO:0000256" key="1">
    <source>
        <dbReference type="ARBA" id="ARBA00022679"/>
    </source>
</evidence>
<dbReference type="InterPro" id="IPR008949">
    <property type="entry name" value="Isoprenoid_synthase_dom_sf"/>
</dbReference>
<dbReference type="GO" id="GO:0008299">
    <property type="term" value="P:isoprenoid biosynthetic process"/>
    <property type="evidence" value="ECO:0007669"/>
    <property type="project" value="InterPro"/>
</dbReference>
<keyword evidence="3" id="KW-0460">Magnesium</keyword>
<dbReference type="PANTHER" id="PTHR12001">
    <property type="entry name" value="GERANYLGERANYL PYROPHOSPHATE SYNTHASE"/>
    <property type="match status" value="1"/>
</dbReference>
<dbReference type="OrthoDB" id="6921389at2759"/>
<feature type="region of interest" description="Disordered" evidence="4">
    <location>
        <begin position="345"/>
        <end position="384"/>
    </location>
</feature>
<reference evidence="5 6" key="1">
    <citation type="journal article" date="2016" name="Fungal Biol.">
        <title>The genome of Xylona heveae provides a window into fungal endophytism.</title>
        <authorList>
            <person name="Gazis R."/>
            <person name="Kuo A."/>
            <person name="Riley R."/>
            <person name="LaButti K."/>
            <person name="Lipzen A."/>
            <person name="Lin J."/>
            <person name="Amirebrahimi M."/>
            <person name="Hesse C.N."/>
            <person name="Spatafora J.W."/>
            <person name="Henrissat B."/>
            <person name="Hainaut M."/>
            <person name="Grigoriev I.V."/>
            <person name="Hibbett D.S."/>
        </authorList>
    </citation>
    <scope>NUCLEOTIDE SEQUENCE [LARGE SCALE GENOMIC DNA]</scope>
    <source>
        <strain evidence="5 6">TC161</strain>
    </source>
</reference>
<accession>A0A165GAI6</accession>
<dbReference type="GO" id="GO:0046872">
    <property type="term" value="F:metal ion binding"/>
    <property type="evidence" value="ECO:0007669"/>
    <property type="project" value="UniProtKB-KW"/>
</dbReference>
<dbReference type="PROSITE" id="PS00723">
    <property type="entry name" value="POLYPRENYL_SYNTHASE_1"/>
    <property type="match status" value="1"/>
</dbReference>
<dbReference type="GO" id="GO:0043386">
    <property type="term" value="P:mycotoxin biosynthetic process"/>
    <property type="evidence" value="ECO:0007669"/>
    <property type="project" value="UniProtKB-ARBA"/>
</dbReference>
<keyword evidence="2" id="KW-0479">Metal-binding</keyword>
<keyword evidence="1" id="KW-0808">Transferase</keyword>
<dbReference type="EMBL" id="KV407459">
    <property type="protein sequence ID" value="KZF21949.1"/>
    <property type="molecule type" value="Genomic_DNA"/>
</dbReference>
<evidence type="ECO:0000256" key="4">
    <source>
        <dbReference type="SAM" id="MobiDB-lite"/>
    </source>
</evidence>
<dbReference type="GO" id="GO:0046165">
    <property type="term" value="P:alcohol biosynthetic process"/>
    <property type="evidence" value="ECO:0007669"/>
    <property type="project" value="UniProtKB-ARBA"/>
</dbReference>
<dbReference type="GO" id="GO:0004659">
    <property type="term" value="F:prenyltransferase activity"/>
    <property type="evidence" value="ECO:0007669"/>
    <property type="project" value="InterPro"/>
</dbReference>
<gene>
    <name evidence="5" type="ORF">L228DRAFT_283154</name>
</gene>
<dbReference type="Pfam" id="PF19086">
    <property type="entry name" value="Terpene_syn_C_2"/>
    <property type="match status" value="1"/>
</dbReference>
<dbReference type="InterPro" id="IPR033749">
    <property type="entry name" value="Polyprenyl_synt_CS"/>
</dbReference>
<dbReference type="SFLD" id="SFLDS00005">
    <property type="entry name" value="Isoprenoid_Synthase_Type_I"/>
    <property type="match status" value="1"/>
</dbReference>
<dbReference type="PROSITE" id="PS00444">
    <property type="entry name" value="POLYPRENYL_SYNTHASE_2"/>
    <property type="match status" value="1"/>
</dbReference>
<proteinExistence type="predicted"/>
<dbReference type="GeneID" id="28901220"/>
<dbReference type="AlphaFoldDB" id="A0A165GAI6"/>
<dbReference type="SUPFAM" id="SSF48576">
    <property type="entry name" value="Terpenoid synthases"/>
    <property type="match status" value="2"/>
</dbReference>
<keyword evidence="6" id="KW-1185">Reference proteome</keyword>
<sequence>MEDTHFRAQGAPAEQSFVYQHSIPVPPQAYEREEYFCKFTPRIHRDAYLADAGSWQCQVDFLDSSDAARADAVRNQAHKSYAVGCINPILRETNQELVEGLLDEEVKAGGKDHVRRRQLQAKMAVEMMEMDKEQGLECLRLWKEMSDVFVQIRDLNFTKLDDYLYFRGIDAGCPWTMSLLCFSMDFKLTEDETKSTARITSAAYDAWVLVNDYFSWEKERQNYEANGSVGEIVSAIFIFMKWYSVDEKEAKRMVKKEIMAREEKYCKEKADFVGQGNLTEKTAKWFELLDLVTAGNFAWSMTTARYNLDNEDAYPALRAEHSKKKTATSVDSLTLPISQNVAKSIKQKKEESNEQEYADGSSISSTISSSTPPTTPGDPTDAIDEKIGNVALPVPRLVPSLTQFEELVLEPYAYIESLPSKGVRNTAIDGLEAWYHVPEKSLEIIRDIANSLHAASLMLDDIEDESPLRRGYPATHTVFGISQTINSANLVMFKALRAAKSLSPAAVSILTERIIEGHIGQGMDLHWKHHTEIPTEEEYFAMVDGKTGGLFLLLAELMRSEATINKDLDIGPLMEAVGRFFQVRDDYQNLENADYTKQKGFAEDISEGKLSMPLIHALASKSLHRGRLLSILQQRKAGNDLSHEIRKLALDDIKAAGGLEHTKSIALELQKTVDKALTNLEEKTGVKNWILRLMQKRLEL</sequence>
<feature type="compositionally biased region" description="Low complexity" evidence="4">
    <location>
        <begin position="358"/>
        <end position="380"/>
    </location>
</feature>
<name>A0A165GAI6_XYLHT</name>
<dbReference type="Pfam" id="PF00348">
    <property type="entry name" value="polyprenyl_synt"/>
    <property type="match status" value="1"/>
</dbReference>
<organism evidence="5 6">
    <name type="scientific">Xylona heveae (strain CBS 132557 / TC161)</name>
    <dbReference type="NCBI Taxonomy" id="1328760"/>
    <lineage>
        <taxon>Eukaryota</taxon>
        <taxon>Fungi</taxon>
        <taxon>Dikarya</taxon>
        <taxon>Ascomycota</taxon>
        <taxon>Pezizomycotina</taxon>
        <taxon>Xylonomycetes</taxon>
        <taxon>Xylonales</taxon>
        <taxon>Xylonaceae</taxon>
        <taxon>Xylona</taxon>
    </lineage>
</organism>
<dbReference type="Proteomes" id="UP000076632">
    <property type="component" value="Unassembled WGS sequence"/>
</dbReference>
<dbReference type="PANTHER" id="PTHR12001:SF72">
    <property type="entry name" value="THIJ_PFPI FAMILY PROTEIN (AFU_ORTHOLOGUE AFUA_3G01210)-RELATED"/>
    <property type="match status" value="1"/>
</dbReference>